<dbReference type="SUPFAM" id="SSF48371">
    <property type="entry name" value="ARM repeat"/>
    <property type="match status" value="1"/>
</dbReference>
<feature type="compositionally biased region" description="Polar residues" evidence="2">
    <location>
        <begin position="1"/>
        <end position="13"/>
    </location>
</feature>
<dbReference type="RefSeq" id="XP_009780292.1">
    <property type="nucleotide sequence ID" value="XM_009781990.1"/>
</dbReference>
<dbReference type="OrthoDB" id="1147916at2759"/>
<organism evidence="4 5">
    <name type="scientific">Nicotiana sylvestris</name>
    <name type="common">Wood tobacco</name>
    <name type="synonym">South American tobacco</name>
    <dbReference type="NCBI Taxonomy" id="4096"/>
    <lineage>
        <taxon>Eukaryota</taxon>
        <taxon>Viridiplantae</taxon>
        <taxon>Streptophyta</taxon>
        <taxon>Embryophyta</taxon>
        <taxon>Tracheophyta</taxon>
        <taxon>Spermatophyta</taxon>
        <taxon>Magnoliopsida</taxon>
        <taxon>eudicotyledons</taxon>
        <taxon>Gunneridae</taxon>
        <taxon>Pentapetalae</taxon>
        <taxon>asterids</taxon>
        <taxon>lamiids</taxon>
        <taxon>Solanales</taxon>
        <taxon>Solanaceae</taxon>
        <taxon>Nicotianoideae</taxon>
        <taxon>Nicotianeae</taxon>
        <taxon>Nicotiana</taxon>
    </lineage>
</organism>
<dbReference type="AlphaFoldDB" id="A0A1U7WK04"/>
<dbReference type="GeneID" id="104229358"/>
<dbReference type="InterPro" id="IPR039777">
    <property type="entry name" value="IFRD"/>
</dbReference>
<protein>
    <submittedName>
        <fullName evidence="5">Uncharacterized protein LOC104229358</fullName>
    </submittedName>
</protein>
<feature type="domain" description="Interferon-related developmental regulator N-terminal" evidence="3">
    <location>
        <begin position="26"/>
        <end position="253"/>
    </location>
</feature>
<evidence type="ECO:0000313" key="5">
    <source>
        <dbReference type="RefSeq" id="XP_009780292.1"/>
    </source>
</evidence>
<dbReference type="eggNOG" id="KOG2842">
    <property type="taxonomic scope" value="Eukaryota"/>
</dbReference>
<dbReference type="PANTHER" id="PTHR12354">
    <property type="entry name" value="INTERFERON-RELATED DEVELOPMENTAL REGULATOR"/>
    <property type="match status" value="1"/>
</dbReference>
<name>A0A1U7WK04_NICSY</name>
<gene>
    <name evidence="5" type="primary">LOC104229358</name>
</gene>
<proteinExistence type="inferred from homology"/>
<evidence type="ECO:0000259" key="3">
    <source>
        <dbReference type="Pfam" id="PF05004"/>
    </source>
</evidence>
<dbReference type="Proteomes" id="UP000189701">
    <property type="component" value="Unplaced"/>
</dbReference>
<reference evidence="5" key="2">
    <citation type="submission" date="2025-08" db="UniProtKB">
        <authorList>
            <consortium name="RefSeq"/>
        </authorList>
    </citation>
    <scope>IDENTIFICATION</scope>
    <source>
        <tissue evidence="5">Leaf</tissue>
    </source>
</reference>
<dbReference type="InterPro" id="IPR016024">
    <property type="entry name" value="ARM-type_fold"/>
</dbReference>
<dbReference type="Gene3D" id="1.25.10.10">
    <property type="entry name" value="Leucine-rich Repeat Variant"/>
    <property type="match status" value="1"/>
</dbReference>
<dbReference type="Pfam" id="PF05004">
    <property type="entry name" value="IFRD"/>
    <property type="match status" value="1"/>
</dbReference>
<evidence type="ECO:0000256" key="1">
    <source>
        <dbReference type="ARBA" id="ARBA00008828"/>
    </source>
</evidence>
<dbReference type="KEGG" id="nsy:104229358"/>
<reference evidence="4" key="1">
    <citation type="journal article" date="2013" name="Genome Biol.">
        <title>Reference genomes and transcriptomes of Nicotiana sylvestris and Nicotiana tomentosiformis.</title>
        <authorList>
            <person name="Sierro N."/>
            <person name="Battey J.N."/>
            <person name="Ouadi S."/>
            <person name="Bovet L."/>
            <person name="Goepfert S."/>
            <person name="Bakaher N."/>
            <person name="Peitsch M.C."/>
            <person name="Ivanov N.V."/>
        </authorList>
    </citation>
    <scope>NUCLEOTIDE SEQUENCE [LARGE SCALE GENOMIC DNA]</scope>
</reference>
<dbReference type="InterPro" id="IPR007701">
    <property type="entry name" value="Interferon-rel_develop_reg_N"/>
</dbReference>
<dbReference type="STRING" id="4096.A0A1U7WK04"/>
<dbReference type="InterPro" id="IPR011989">
    <property type="entry name" value="ARM-like"/>
</dbReference>
<keyword evidence="4" id="KW-1185">Reference proteome</keyword>
<evidence type="ECO:0000313" key="4">
    <source>
        <dbReference type="Proteomes" id="UP000189701"/>
    </source>
</evidence>
<accession>A0A1U7WK04</accession>
<feature type="region of interest" description="Disordered" evidence="2">
    <location>
        <begin position="1"/>
        <end position="30"/>
    </location>
</feature>
<dbReference type="PANTHER" id="PTHR12354:SF15">
    <property type="entry name" value="INTERFERON-RELATED DEVELOPMENTAL REGULATOR N-TERMINAL DOMAIN-CONTAINING PROTEIN"/>
    <property type="match status" value="1"/>
</dbReference>
<sequence length="388" mass="44719">MKNQRFSRPQNRKVSPIGGDASAATKEKQGSIQIPKKKLYPYLQELYKKKSSRRENALKTLVEEFETNVRYEFAQNNFVTLVHRCQNCMKLGSALEIDLALQLIGLVVLTLGAGDNAHEIYEESLCLSIVTLVAARDFVDTERSMEIIWQFMNQETKHSTCVTAAAISAWALLLSDINTWRIGHKKWKELIPYLLKQLEEGDEDVTAASINALALIFGKGNLEKFSNQTQEYSSTKDMKDDMMKHVKRAKQDASKILEDDYNKTATITLCGRRLTFNTWSQLKQMNYIRRFLGYGFTNHMMENKYLHELFHFVPAATRYSGLELYKSEYEEVAVRIFLPDVRRKCCRKRIYMSPNSLLNKGKTQLMNKYRSIAKEAKAGHYNAEGELD</sequence>
<evidence type="ECO:0000256" key="2">
    <source>
        <dbReference type="SAM" id="MobiDB-lite"/>
    </source>
</evidence>
<comment type="similarity">
    <text evidence="1">Belongs to the IFRD family.</text>
</comment>